<sequence>MTPEGHPVVVGARKRSGECEYGDADGEGVALRRRGEMIDFPPIRYSVHSSTSCKGRVVRGPPGSRLALCSSC</sequence>
<protein>
    <submittedName>
        <fullName evidence="1">Uncharacterized protein</fullName>
    </submittedName>
</protein>
<organism evidence="1 2">
    <name type="scientific">Euphydryas editha</name>
    <name type="common">Edith's checkerspot</name>
    <dbReference type="NCBI Taxonomy" id="104508"/>
    <lineage>
        <taxon>Eukaryota</taxon>
        <taxon>Metazoa</taxon>
        <taxon>Ecdysozoa</taxon>
        <taxon>Arthropoda</taxon>
        <taxon>Hexapoda</taxon>
        <taxon>Insecta</taxon>
        <taxon>Pterygota</taxon>
        <taxon>Neoptera</taxon>
        <taxon>Endopterygota</taxon>
        <taxon>Lepidoptera</taxon>
        <taxon>Glossata</taxon>
        <taxon>Ditrysia</taxon>
        <taxon>Papilionoidea</taxon>
        <taxon>Nymphalidae</taxon>
        <taxon>Nymphalinae</taxon>
        <taxon>Euphydryas</taxon>
    </lineage>
</organism>
<dbReference type="Proteomes" id="UP001153954">
    <property type="component" value="Unassembled WGS sequence"/>
</dbReference>
<gene>
    <name evidence="1" type="ORF">EEDITHA_LOCUS2320</name>
</gene>
<reference evidence="1" key="1">
    <citation type="submission" date="2022-03" db="EMBL/GenBank/DDBJ databases">
        <authorList>
            <person name="Tunstrom K."/>
        </authorList>
    </citation>
    <scope>NUCLEOTIDE SEQUENCE</scope>
</reference>
<proteinExistence type="predicted"/>
<dbReference type="AlphaFoldDB" id="A0AAU9TFM9"/>
<evidence type="ECO:0000313" key="2">
    <source>
        <dbReference type="Proteomes" id="UP001153954"/>
    </source>
</evidence>
<keyword evidence="2" id="KW-1185">Reference proteome</keyword>
<dbReference type="EMBL" id="CAKOGL010000004">
    <property type="protein sequence ID" value="CAH2085885.1"/>
    <property type="molecule type" value="Genomic_DNA"/>
</dbReference>
<name>A0AAU9TFM9_EUPED</name>
<accession>A0AAU9TFM9</accession>
<evidence type="ECO:0000313" key="1">
    <source>
        <dbReference type="EMBL" id="CAH2085885.1"/>
    </source>
</evidence>
<comment type="caution">
    <text evidence="1">The sequence shown here is derived from an EMBL/GenBank/DDBJ whole genome shotgun (WGS) entry which is preliminary data.</text>
</comment>